<evidence type="ECO:0000313" key="1">
    <source>
        <dbReference type="EMBL" id="ANF25337.1"/>
    </source>
</evidence>
<dbReference type="RefSeq" id="WP_045431278.1">
    <property type="nucleotide sequence ID" value="NZ_CP015641.1"/>
</dbReference>
<name>A0A172WPQ6_STUST</name>
<reference evidence="1 2" key="1">
    <citation type="submission" date="2016-05" db="EMBL/GenBank/DDBJ databases">
        <title>Genome sequence of Pseudomonas stutzeri 273 and identification of the exopolysaccharide biosynthesis locus.</title>
        <authorList>
            <person name="Wu S."/>
            <person name="Sun C."/>
        </authorList>
    </citation>
    <scope>NUCLEOTIDE SEQUENCE [LARGE SCALE GENOMIC DNA]</scope>
    <source>
        <strain evidence="1 2">273</strain>
    </source>
</reference>
<dbReference type="AlphaFoldDB" id="A0A172WPQ6"/>
<dbReference type="Proteomes" id="UP000077787">
    <property type="component" value="Chromosome"/>
</dbReference>
<organism evidence="1 2">
    <name type="scientific">Stutzerimonas stutzeri</name>
    <name type="common">Pseudomonas stutzeri</name>
    <dbReference type="NCBI Taxonomy" id="316"/>
    <lineage>
        <taxon>Bacteria</taxon>
        <taxon>Pseudomonadati</taxon>
        <taxon>Pseudomonadota</taxon>
        <taxon>Gammaproteobacteria</taxon>
        <taxon>Pseudomonadales</taxon>
        <taxon>Pseudomonadaceae</taxon>
        <taxon>Stutzerimonas</taxon>
    </lineage>
</organism>
<protein>
    <submittedName>
        <fullName evidence="1">Uncharacterized protein</fullName>
    </submittedName>
</protein>
<accession>A0A172WPQ6</accession>
<gene>
    <name evidence="1" type="ORF">PS273GM_09335</name>
</gene>
<dbReference type="OrthoDB" id="9767863at2"/>
<dbReference type="EMBL" id="CP015641">
    <property type="protein sequence ID" value="ANF25337.1"/>
    <property type="molecule type" value="Genomic_DNA"/>
</dbReference>
<evidence type="ECO:0000313" key="2">
    <source>
        <dbReference type="Proteomes" id="UP000077787"/>
    </source>
</evidence>
<sequence length="91" mass="9859">MIDPGQDGAAGAAEIQRQVLTEHITILQQPGSKQITRCISSGSILVDGLLILLEVAMVRAISNLTYHYVELKGIEVGRRLARSQPRPLSPV</sequence>
<proteinExistence type="predicted"/>